<dbReference type="Proteomes" id="UP000789508">
    <property type="component" value="Unassembled WGS sequence"/>
</dbReference>
<dbReference type="GO" id="GO:0008654">
    <property type="term" value="P:phospholipid biosynthetic process"/>
    <property type="evidence" value="ECO:0007669"/>
    <property type="project" value="TreeGrafter"/>
</dbReference>
<sequence length="1203" mass="135725">MVIDPAMVLATIPHDRQVHFWAKNDFFQNKWVGKLFSSAGVVPVDRTTRNNQLLFKATFETLEKGGLVAVFPEGTSATLPHLLPIKDGASWAALEFAHKLSQEGKLKEESGGAETAVIIPVGITYTDKSRFRSDVIVRYGDPITVDSLLYEFEKDPRATVKKLTGEIEKALYALTINAPDWDILNAAKLARIILFCDKDPPYKLQDYVKVSQSFINFFKNPSDAESPQHNTIKRLQKDLLTYNDQLQQLNLTDFEICKYSKDRITPVSALTSLTGQFLSLFLQAPFFLPGLIIHLPVYALGKLVALREKYEESRSQDKVFIALALLPLLYSLLFYNLWSWTGFSLRGFWATTIIIPTILFYHYYLLDERYAMFKKFIKSWRIFKVVVLLKLMRYGKRDSSNFSPNQIDEMVKLRERCFVILKNIFLRKTISNGNVINGVSKSVSQHEYYNSSNSSTRSFEYHQPQQIQQPQSQPQKNENHQLHHQFSQQQQHLPPPTPTSTSVTLPSIRELITSDQSSNNTTTVPTRSLSLSSQFSPAAPPLVPLSATTESPSTSSSIHLPAAVDNFSTASSSSNHHYPYSHNTNVNKNGNSSNSETRSSSFNHHMQEQMNYTRGGDIIDHHNSSLSNLMTDMTMTRRESLSHAISSRNDSLNNNNYSYNYHQPQQYYQSVLNSSTPHQQKHQKSAYSYPLLSTTQQKPQPSLQNYSIATANQPSPHHHHENPESLTSRRQPHAQYFETPSTSVPVSNSNNSYHQQSTNNDYLQYSRNHHHQQQPQQVHLPNGSPLLNAAHSHHAQSLLSSPEMGSPKSRKRARVSSTKHKQSMLMTEYQQQQQEKESYPPYITSIPMKDYDNNEEEEELRRKQNQVMKMEESPPPSPTKNVSYNRFEIKNQDDIDNNNNSSSNKAIGFSQPEIDAVNVIQNLKIQNLKLDHPISSNNNDHNCTSFSSTVEDKSKRRRNKIKPVNTEIAKNDFKQEEKVDNKIQFVESPQAISFPPSISEKEQATLEILQSMLNTRRASTENTAVTTRTSVSSSSTSATSISGSISVTNENVISNKTSSKANKVDDTVDDSKKKKSINIDLPISRPPNSKESNDKISTTNSIESILVAAEIVDPKIDAAATANIENSDDDLAMDDGSEDETSEVKHKESIRPVSSTNNTATAVTVASSSTSSHLKESLYHKETHQQQEPELKSPPTKTPQPKI</sequence>
<dbReference type="PANTHER" id="PTHR31605:SF0">
    <property type="entry name" value="GLYCEROL-3-PHOSPHATE O-ACYLTRANSFERASE 1"/>
    <property type="match status" value="1"/>
</dbReference>
<evidence type="ECO:0000256" key="2">
    <source>
        <dbReference type="SAM" id="Phobius"/>
    </source>
</evidence>
<dbReference type="GO" id="GO:0004366">
    <property type="term" value="F:glycerol-3-phosphate O-acyltransferase activity"/>
    <property type="evidence" value="ECO:0007669"/>
    <property type="project" value="TreeGrafter"/>
</dbReference>
<feature type="compositionally biased region" description="Polar residues" evidence="1">
    <location>
        <begin position="513"/>
        <end position="535"/>
    </location>
</feature>
<feature type="compositionally biased region" description="Polar residues" evidence="1">
    <location>
        <begin position="936"/>
        <end position="949"/>
    </location>
</feature>
<feature type="region of interest" description="Disordered" evidence="1">
    <location>
        <begin position="1121"/>
        <end position="1203"/>
    </location>
</feature>
<feature type="region of interest" description="Disordered" evidence="1">
    <location>
        <begin position="569"/>
        <end position="602"/>
    </location>
</feature>
<dbReference type="InterPro" id="IPR002123">
    <property type="entry name" value="Plipid/glycerol_acylTrfase"/>
</dbReference>
<evidence type="ECO:0000259" key="3">
    <source>
        <dbReference type="SMART" id="SM00563"/>
    </source>
</evidence>
<comment type="caution">
    <text evidence="4">The sequence shown here is derived from an EMBL/GenBank/DDBJ whole genome shotgun (WGS) entry which is preliminary data.</text>
</comment>
<accession>A0A9N9GIX9</accession>
<feature type="region of interest" description="Disordered" evidence="1">
    <location>
        <begin position="936"/>
        <end position="958"/>
    </location>
</feature>
<feature type="compositionally biased region" description="Low complexity" evidence="1">
    <location>
        <begin position="571"/>
        <end position="602"/>
    </location>
</feature>
<dbReference type="InterPro" id="IPR052744">
    <property type="entry name" value="GPAT/DAPAT"/>
</dbReference>
<feature type="transmembrane region" description="Helical" evidence="2">
    <location>
        <begin position="277"/>
        <end position="298"/>
    </location>
</feature>
<dbReference type="SMART" id="SM00563">
    <property type="entry name" value="PlsC"/>
    <property type="match status" value="1"/>
</dbReference>
<feature type="region of interest" description="Disordered" evidence="1">
    <location>
        <begin position="1058"/>
        <end position="1096"/>
    </location>
</feature>
<keyword evidence="5" id="KW-1185">Reference proteome</keyword>
<feature type="compositionally biased region" description="Acidic residues" evidence="1">
    <location>
        <begin position="1126"/>
        <end position="1141"/>
    </location>
</feature>
<feature type="region of interest" description="Disordered" evidence="1">
    <location>
        <begin position="768"/>
        <end position="823"/>
    </location>
</feature>
<name>A0A9N9GIX9_9GLOM</name>
<evidence type="ECO:0000313" key="4">
    <source>
        <dbReference type="EMBL" id="CAG8605419.1"/>
    </source>
</evidence>
<feature type="compositionally biased region" description="Low complexity" evidence="1">
    <location>
        <begin position="1023"/>
        <end position="1042"/>
    </location>
</feature>
<keyword evidence="2" id="KW-1133">Transmembrane helix</keyword>
<feature type="region of interest" description="Disordered" evidence="1">
    <location>
        <begin position="708"/>
        <end position="730"/>
    </location>
</feature>
<dbReference type="GO" id="GO:0016287">
    <property type="term" value="F:glycerone-phosphate O-acyltransferase activity"/>
    <property type="evidence" value="ECO:0007669"/>
    <property type="project" value="TreeGrafter"/>
</dbReference>
<keyword evidence="2" id="KW-0472">Membrane</keyword>
<evidence type="ECO:0000256" key="1">
    <source>
        <dbReference type="SAM" id="MobiDB-lite"/>
    </source>
</evidence>
<dbReference type="Pfam" id="PF01553">
    <property type="entry name" value="Acyltransferase"/>
    <property type="match status" value="1"/>
</dbReference>
<feature type="transmembrane region" description="Helical" evidence="2">
    <location>
        <begin position="347"/>
        <end position="366"/>
    </location>
</feature>
<feature type="region of interest" description="Disordered" evidence="1">
    <location>
        <begin position="447"/>
        <end position="537"/>
    </location>
</feature>
<feature type="compositionally biased region" description="Low complexity" evidence="1">
    <location>
        <begin position="646"/>
        <end position="660"/>
    </location>
</feature>
<dbReference type="PANTHER" id="PTHR31605">
    <property type="entry name" value="GLYCEROL-3-PHOSPHATE O-ACYLTRANSFERASE 1"/>
    <property type="match status" value="1"/>
</dbReference>
<dbReference type="OrthoDB" id="1044435at2759"/>
<feature type="domain" description="Phospholipid/glycerol acyltransferase" evidence="3">
    <location>
        <begin position="1"/>
        <end position="126"/>
    </location>
</feature>
<feature type="compositionally biased region" description="Polar residues" evidence="1">
    <location>
        <begin position="447"/>
        <end position="458"/>
    </location>
</feature>
<gene>
    <name evidence="4" type="ORF">ALEPTO_LOCUS8330</name>
</gene>
<dbReference type="EMBL" id="CAJVPS010004566">
    <property type="protein sequence ID" value="CAG8605419.1"/>
    <property type="molecule type" value="Genomic_DNA"/>
</dbReference>
<keyword evidence="2" id="KW-0812">Transmembrane</keyword>
<feature type="compositionally biased region" description="Low complexity" evidence="1">
    <location>
        <begin position="1153"/>
        <end position="1172"/>
    </location>
</feature>
<dbReference type="AlphaFoldDB" id="A0A9N9GIX9"/>
<feature type="compositionally biased region" description="Polar residues" evidence="1">
    <location>
        <begin position="1086"/>
        <end position="1096"/>
    </location>
</feature>
<protein>
    <submittedName>
        <fullName evidence="4">12815_t:CDS:1</fullName>
    </submittedName>
</protein>
<evidence type="ECO:0000313" key="5">
    <source>
        <dbReference type="Proteomes" id="UP000789508"/>
    </source>
</evidence>
<feature type="transmembrane region" description="Helical" evidence="2">
    <location>
        <begin position="378"/>
        <end position="395"/>
    </location>
</feature>
<feature type="compositionally biased region" description="Basic residues" evidence="1">
    <location>
        <begin position="808"/>
        <end position="822"/>
    </location>
</feature>
<feature type="region of interest" description="Disordered" evidence="1">
    <location>
        <begin position="1019"/>
        <end position="1042"/>
    </location>
</feature>
<feature type="compositionally biased region" description="Low complexity" evidence="1">
    <location>
        <begin position="463"/>
        <end position="475"/>
    </location>
</feature>
<feature type="transmembrane region" description="Helical" evidence="2">
    <location>
        <begin position="319"/>
        <end position="341"/>
    </location>
</feature>
<feature type="region of interest" description="Disordered" evidence="1">
    <location>
        <begin position="640"/>
        <end position="660"/>
    </location>
</feature>
<dbReference type="SUPFAM" id="SSF69593">
    <property type="entry name" value="Glycerol-3-phosphate (1)-acyltransferase"/>
    <property type="match status" value="1"/>
</dbReference>
<feature type="non-terminal residue" evidence="4">
    <location>
        <position position="1"/>
    </location>
</feature>
<proteinExistence type="predicted"/>
<organism evidence="4 5">
    <name type="scientific">Ambispora leptoticha</name>
    <dbReference type="NCBI Taxonomy" id="144679"/>
    <lineage>
        <taxon>Eukaryota</taxon>
        <taxon>Fungi</taxon>
        <taxon>Fungi incertae sedis</taxon>
        <taxon>Mucoromycota</taxon>
        <taxon>Glomeromycotina</taxon>
        <taxon>Glomeromycetes</taxon>
        <taxon>Archaeosporales</taxon>
        <taxon>Ambisporaceae</taxon>
        <taxon>Ambispora</taxon>
    </lineage>
</organism>
<feature type="compositionally biased region" description="Basic and acidic residues" evidence="1">
    <location>
        <begin position="1062"/>
        <end position="1072"/>
    </location>
</feature>
<feature type="compositionally biased region" description="Basic and acidic residues" evidence="1">
    <location>
        <begin position="1173"/>
        <end position="1191"/>
    </location>
</feature>
<reference evidence="4" key="1">
    <citation type="submission" date="2021-06" db="EMBL/GenBank/DDBJ databases">
        <authorList>
            <person name="Kallberg Y."/>
            <person name="Tangrot J."/>
            <person name="Rosling A."/>
        </authorList>
    </citation>
    <scope>NUCLEOTIDE SEQUENCE</scope>
    <source>
        <strain evidence="4">FL130A</strain>
    </source>
</reference>
<feature type="compositionally biased region" description="Low complexity" evidence="1">
    <location>
        <begin position="786"/>
        <end position="801"/>
    </location>
</feature>